<dbReference type="EMBL" id="JABEZV010000008">
    <property type="protein sequence ID" value="MBA0717612.1"/>
    <property type="molecule type" value="Genomic_DNA"/>
</dbReference>
<evidence type="ECO:0000313" key="1">
    <source>
        <dbReference type="EMBL" id="MBA0717612.1"/>
    </source>
</evidence>
<accession>A0A7J9A178</accession>
<sequence>MTGLGLTARDSDGLVLGGIADYRENRMKGTSLVNRIKKDREDTTIFGYRMKEIIGLLDFFTKVKINWISQMSNRVAACLSKLALNKHCTLSFDVEYPYDIHELVMIDSC</sequence>
<reference evidence="1 2" key="1">
    <citation type="journal article" date="2019" name="Genome Biol. Evol.">
        <title>Insights into the evolution of the New World diploid cottons (Gossypium, subgenus Houzingenia) based on genome sequencing.</title>
        <authorList>
            <person name="Grover C.E."/>
            <person name="Arick M.A. 2nd"/>
            <person name="Thrash A."/>
            <person name="Conover J.L."/>
            <person name="Sanders W.S."/>
            <person name="Peterson D.G."/>
            <person name="Frelichowski J.E."/>
            <person name="Scheffler J.A."/>
            <person name="Scheffler B.E."/>
            <person name="Wendel J.F."/>
        </authorList>
    </citation>
    <scope>NUCLEOTIDE SEQUENCE [LARGE SCALE GENOMIC DNA]</scope>
    <source>
        <strain evidence="1">4</strain>
        <tissue evidence="1">Leaf</tissue>
    </source>
</reference>
<organism evidence="1 2">
    <name type="scientific">Gossypium laxum</name>
    <dbReference type="NCBI Taxonomy" id="34288"/>
    <lineage>
        <taxon>Eukaryota</taxon>
        <taxon>Viridiplantae</taxon>
        <taxon>Streptophyta</taxon>
        <taxon>Embryophyta</taxon>
        <taxon>Tracheophyta</taxon>
        <taxon>Spermatophyta</taxon>
        <taxon>Magnoliopsida</taxon>
        <taxon>eudicotyledons</taxon>
        <taxon>Gunneridae</taxon>
        <taxon>Pentapetalae</taxon>
        <taxon>rosids</taxon>
        <taxon>malvids</taxon>
        <taxon>Malvales</taxon>
        <taxon>Malvaceae</taxon>
        <taxon>Malvoideae</taxon>
        <taxon>Gossypium</taxon>
    </lineage>
</organism>
<evidence type="ECO:0000313" key="2">
    <source>
        <dbReference type="Proteomes" id="UP000593574"/>
    </source>
</evidence>
<proteinExistence type="predicted"/>
<comment type="caution">
    <text evidence="1">The sequence shown here is derived from an EMBL/GenBank/DDBJ whole genome shotgun (WGS) entry which is preliminary data.</text>
</comment>
<evidence type="ECO:0008006" key="3">
    <source>
        <dbReference type="Google" id="ProtNLM"/>
    </source>
</evidence>
<name>A0A7J9A178_9ROSI</name>
<dbReference type="AlphaFoldDB" id="A0A7J9A178"/>
<keyword evidence="2" id="KW-1185">Reference proteome</keyword>
<dbReference type="Proteomes" id="UP000593574">
    <property type="component" value="Unassembled WGS sequence"/>
</dbReference>
<protein>
    <recommendedName>
        <fullName evidence="3">RNase H type-1 domain-containing protein</fullName>
    </recommendedName>
</protein>
<gene>
    <name evidence="1" type="ORF">Golax_005413</name>
</gene>